<keyword evidence="3" id="KW-0732">Signal</keyword>
<protein>
    <recommendedName>
        <fullName evidence="6">DUF916 domain-containing protein</fullName>
    </recommendedName>
</protein>
<keyword evidence="2" id="KW-1133">Transmembrane helix</keyword>
<name>A0A1G1WHD3_9BACT</name>
<feature type="compositionally biased region" description="Polar residues" evidence="1">
    <location>
        <begin position="335"/>
        <end position="354"/>
    </location>
</feature>
<feature type="signal peptide" evidence="3">
    <location>
        <begin position="1"/>
        <end position="29"/>
    </location>
</feature>
<evidence type="ECO:0000313" key="5">
    <source>
        <dbReference type="Proteomes" id="UP000177588"/>
    </source>
</evidence>
<comment type="caution">
    <text evidence="4">The sequence shown here is derived from an EMBL/GenBank/DDBJ whole genome shotgun (WGS) entry which is preliminary data.</text>
</comment>
<evidence type="ECO:0000256" key="1">
    <source>
        <dbReference type="SAM" id="MobiDB-lite"/>
    </source>
</evidence>
<accession>A0A1G1WHD3</accession>
<keyword evidence="2" id="KW-0812">Transmembrane</keyword>
<organism evidence="4 5">
    <name type="scientific">Candidatus Woykebacteria bacterium RBG_16_44_10</name>
    <dbReference type="NCBI Taxonomy" id="1802597"/>
    <lineage>
        <taxon>Bacteria</taxon>
        <taxon>Candidatus Woykeibacteriota</taxon>
    </lineage>
</organism>
<dbReference type="AlphaFoldDB" id="A0A1G1WHD3"/>
<evidence type="ECO:0000256" key="2">
    <source>
        <dbReference type="SAM" id="Phobius"/>
    </source>
</evidence>
<proteinExistence type="predicted"/>
<reference evidence="4 5" key="1">
    <citation type="journal article" date="2016" name="Nat. Commun.">
        <title>Thousands of microbial genomes shed light on interconnected biogeochemical processes in an aquifer system.</title>
        <authorList>
            <person name="Anantharaman K."/>
            <person name="Brown C.T."/>
            <person name="Hug L.A."/>
            <person name="Sharon I."/>
            <person name="Castelle C.J."/>
            <person name="Probst A.J."/>
            <person name="Thomas B.C."/>
            <person name="Singh A."/>
            <person name="Wilkins M.J."/>
            <person name="Karaoz U."/>
            <person name="Brodie E.L."/>
            <person name="Williams K.H."/>
            <person name="Hubbard S.S."/>
            <person name="Banfield J.F."/>
        </authorList>
    </citation>
    <scope>NUCLEOTIDE SEQUENCE [LARGE SCALE GENOMIC DNA]</scope>
</reference>
<evidence type="ECO:0000256" key="3">
    <source>
        <dbReference type="SAM" id="SignalP"/>
    </source>
</evidence>
<dbReference type="Proteomes" id="UP000177588">
    <property type="component" value="Unassembled WGS sequence"/>
</dbReference>
<evidence type="ECO:0008006" key="6">
    <source>
        <dbReference type="Google" id="ProtNLM"/>
    </source>
</evidence>
<gene>
    <name evidence="4" type="ORF">A2Z24_01055</name>
</gene>
<feature type="chain" id="PRO_5009581196" description="DUF916 domain-containing protein" evidence="3">
    <location>
        <begin position="30"/>
        <end position="354"/>
    </location>
</feature>
<feature type="region of interest" description="Disordered" evidence="1">
    <location>
        <begin position="326"/>
        <end position="354"/>
    </location>
</feature>
<feature type="transmembrane region" description="Helical" evidence="2">
    <location>
        <begin position="294"/>
        <end position="315"/>
    </location>
</feature>
<sequence>MTALLPYKKILTFGLIGLFALAVSLSIHAQEAVQVGTGKVGIQVSSPIYNFGIEPGKSAQEKIKIRNVSDATQTFYPEVFDFKPAGETGTPQFLTGIEDESYTYSLASWINISREGITLKPNESAALNFTINVPKTAEAGGRYAGILFGTTPSKAEGAQVAISNKVGALVLVRVAGDAKELANLKEFSSPKNFYEYGPVDFVVRVENAGNVHVVPKGTIEIKDTFGKKVSSLAVNEGNGNVLPDSIRRFDKENGVLTWKPQGFTLGRYSANLLLNYGSPAKQLSATLTFWIVPWKLLLVILLAIIVLILLLVFLIKKYNQWVVGKAEKKKEPPRSQIQEESQPTQNEPPAQEQG</sequence>
<dbReference type="EMBL" id="MHCT01000001">
    <property type="protein sequence ID" value="OGY26667.1"/>
    <property type="molecule type" value="Genomic_DNA"/>
</dbReference>
<evidence type="ECO:0000313" key="4">
    <source>
        <dbReference type="EMBL" id="OGY26667.1"/>
    </source>
</evidence>
<dbReference type="STRING" id="1802597.A2Z24_01055"/>
<keyword evidence="2" id="KW-0472">Membrane</keyword>